<feature type="compositionally biased region" description="Low complexity" evidence="4">
    <location>
        <begin position="95"/>
        <end position="111"/>
    </location>
</feature>
<dbReference type="GO" id="GO:0005524">
    <property type="term" value="F:ATP binding"/>
    <property type="evidence" value="ECO:0007669"/>
    <property type="project" value="UniProtKB-KW"/>
</dbReference>
<dbReference type="SMART" id="SM00382">
    <property type="entry name" value="AAA"/>
    <property type="match status" value="1"/>
</dbReference>
<dbReference type="Pfam" id="PF22977">
    <property type="entry name" value="WHD"/>
    <property type="match status" value="1"/>
</dbReference>
<keyword evidence="7" id="KW-0378">Hydrolase</keyword>
<evidence type="ECO:0000313" key="7">
    <source>
        <dbReference type="EMBL" id="OSY53790.1"/>
    </source>
</evidence>
<accession>A0A1Y2P2I2</accession>
<evidence type="ECO:0000256" key="3">
    <source>
        <dbReference type="ARBA" id="ARBA00022840"/>
    </source>
</evidence>
<feature type="domain" description="AAA+ ATPase" evidence="5">
    <location>
        <begin position="596"/>
        <end position="728"/>
    </location>
</feature>
<keyword evidence="2" id="KW-0547">Nucleotide-binding</keyword>
<organism evidence="7 8">
    <name type="scientific">Streptomyces fradiae ATCC 10745 = DSM 40063</name>
    <dbReference type="NCBI Taxonomy" id="1319510"/>
    <lineage>
        <taxon>Bacteria</taxon>
        <taxon>Bacillati</taxon>
        <taxon>Actinomycetota</taxon>
        <taxon>Actinomycetes</taxon>
        <taxon>Kitasatosporales</taxon>
        <taxon>Streptomycetaceae</taxon>
        <taxon>Streptomyces</taxon>
    </lineage>
</organism>
<keyword evidence="7" id="KW-0482">Metalloprotease</keyword>
<dbReference type="GeneID" id="91406863"/>
<dbReference type="GO" id="GO:0006508">
    <property type="term" value="P:proteolysis"/>
    <property type="evidence" value="ECO:0007669"/>
    <property type="project" value="UniProtKB-KW"/>
</dbReference>
<name>A0A1Y2P2I2_STRFR</name>
<comment type="caution">
    <text evidence="7">The sequence shown here is derived from an EMBL/GenBank/DDBJ whole genome shotgun (WGS) entry which is preliminary data.</text>
</comment>
<dbReference type="CDD" id="cd19481">
    <property type="entry name" value="RecA-like_protease"/>
    <property type="match status" value="1"/>
</dbReference>
<dbReference type="RefSeq" id="WP_223844665.1">
    <property type="nucleotide sequence ID" value="NZ_ASYR01000061.1"/>
</dbReference>
<evidence type="ECO:0000313" key="9">
    <source>
        <dbReference type="Proteomes" id="UP000731519"/>
    </source>
</evidence>
<evidence type="ECO:0000259" key="5">
    <source>
        <dbReference type="SMART" id="SM00382"/>
    </source>
</evidence>
<dbReference type="Proteomes" id="UP000194318">
    <property type="component" value="Unassembled WGS sequence"/>
</dbReference>
<dbReference type="EMBL" id="MIFZ01000058">
    <property type="protein sequence ID" value="OSY53790.1"/>
    <property type="molecule type" value="Genomic_DNA"/>
</dbReference>
<dbReference type="GO" id="GO:0016887">
    <property type="term" value="F:ATP hydrolysis activity"/>
    <property type="evidence" value="ECO:0007669"/>
    <property type="project" value="InterPro"/>
</dbReference>
<dbReference type="AlphaFoldDB" id="A0A1Y2P2I2"/>
<gene>
    <name evidence="7" type="primary">ftsH_1</name>
    <name evidence="7" type="ORF">BG846_00547</name>
    <name evidence="6" type="ORF">K701_29890</name>
</gene>
<dbReference type="GO" id="GO:0008237">
    <property type="term" value="F:metallopeptidase activity"/>
    <property type="evidence" value="ECO:0007669"/>
    <property type="project" value="UniProtKB-KW"/>
</dbReference>
<evidence type="ECO:0000256" key="2">
    <source>
        <dbReference type="ARBA" id="ARBA00022741"/>
    </source>
</evidence>
<comment type="similarity">
    <text evidence="1">Belongs to the AAA ATPase family.</text>
</comment>
<dbReference type="Pfam" id="PF00004">
    <property type="entry name" value="AAA"/>
    <property type="match status" value="1"/>
</dbReference>
<dbReference type="InterPro" id="IPR003593">
    <property type="entry name" value="AAA+_ATPase"/>
</dbReference>
<dbReference type="InterPro" id="IPR003959">
    <property type="entry name" value="ATPase_AAA_core"/>
</dbReference>
<dbReference type="Gene3D" id="3.40.50.300">
    <property type="entry name" value="P-loop containing nucleotide triphosphate hydrolases"/>
    <property type="match status" value="1"/>
</dbReference>
<reference evidence="6 9" key="1">
    <citation type="submission" date="2013-05" db="EMBL/GenBank/DDBJ databases">
        <title>Genome Sequence of Streptomyces fradiae.</title>
        <authorList>
            <person name="Kirby R."/>
        </authorList>
    </citation>
    <scope>NUCLEOTIDE SEQUENCE [LARGE SCALE GENOMIC DNA]</scope>
    <source>
        <strain evidence="6 9">ATCC 10745</strain>
    </source>
</reference>
<evidence type="ECO:0000256" key="4">
    <source>
        <dbReference type="SAM" id="MobiDB-lite"/>
    </source>
</evidence>
<sequence>MGDAALEHLRIRLAGIHRALRTAVERQAGLAARLTRPDLTPYCVTDEQVEVLLGEMDAVADALAGARAPRPPAPPSGGRTAPGHAPDPAPDHAPDPAAGPGRGTAPDPGRAVGPDPGRVTGPDRGGACGPDPHRAAHPAPERTIVTGPGGSTRARPGGASQAGSRPAAEAGADPAPREALGPPPGQTPGARAEHDLRRRVAAEGGRLPLDALATAFGLTRAEQDALLLAAAPELDRGYERIYAYIVDNLNRRLPSVELLVTVAALSGGDPDEPAARLALRRALGPAGPLRRYGLLRPHGDAPLELARELLPAPGVLDFLLGWTTDTGLLGHDPGEVTAHGPCLPPPHPCADRLARLGRALAAGRVDLAGLWGAPPDGQLDTVRALARAAGTPLRTLTEDPDTDLRTAAALGALLWVPTDDLRDERRRPDADALTAALLRTRLPVCLTGLEPWRPASLLAARSYAELAVPAPGLAERRAMWSAALPGLGTPLLDDLAVRYRMNGGELRAVASVARTGARLAGDGRPEPVAAHVEPAVATVTRGRGGGAVRSLAPRRTLDDLVLPDAQLGQIREIASAFRAWPRVAETWGFARRSAHGGVKALFTGEPGTGKTLSAEIVTGMLGLELLKVDLARVVSKWVGETEKNMEAAFRQAEESHAVLLFDEADALFGKRGEVRHGTDRYANMEVGYLLQRLEASDGLVILTSNLRDNIDPAFTRRFHFVVHFPRPGAAERRRLWRLAFPEEAPLAADVDLGALARLDMTGAGITAAARTAALAAADGGADTITMRHVVRGVARQYQREARLLRPAELGPHAHLLDDASRG</sequence>
<dbReference type="InterPro" id="IPR027417">
    <property type="entry name" value="P-loop_NTPase"/>
</dbReference>
<dbReference type="InterPro" id="IPR054472">
    <property type="entry name" value="WHD"/>
</dbReference>
<keyword evidence="7" id="KW-0645">Protease</keyword>
<proteinExistence type="inferred from homology"/>
<dbReference type="InterPro" id="IPR050221">
    <property type="entry name" value="26S_Proteasome_ATPase"/>
</dbReference>
<evidence type="ECO:0000313" key="6">
    <source>
        <dbReference type="EMBL" id="KAF0646204.1"/>
    </source>
</evidence>
<protein>
    <submittedName>
        <fullName evidence="7">ATP-dependent zinc metalloprotease FtsH</fullName>
        <ecNumber evidence="7">3.4.24.-</ecNumber>
    </submittedName>
</protein>
<keyword evidence="3" id="KW-0067">ATP-binding</keyword>
<dbReference type="Proteomes" id="UP000731519">
    <property type="component" value="Unassembled WGS sequence"/>
</dbReference>
<feature type="region of interest" description="Disordered" evidence="4">
    <location>
        <begin position="66"/>
        <end position="193"/>
    </location>
</feature>
<evidence type="ECO:0000256" key="1">
    <source>
        <dbReference type="ARBA" id="ARBA00006914"/>
    </source>
</evidence>
<reference evidence="7 8" key="2">
    <citation type="submission" date="2016-09" db="EMBL/GenBank/DDBJ databases">
        <title>Streptomyces fradiae DSM40063, a candidate organism with high potential of specific P450 cytochromes.</title>
        <authorList>
            <person name="Grumaz C."/>
            <person name="Vainshtein Y."/>
            <person name="Kirstahler P."/>
            <person name="Sohn K."/>
        </authorList>
    </citation>
    <scope>NUCLEOTIDE SEQUENCE [LARGE SCALE GENOMIC DNA]</scope>
    <source>
        <strain evidence="7 8">DSM 40063</strain>
    </source>
</reference>
<evidence type="ECO:0000313" key="8">
    <source>
        <dbReference type="Proteomes" id="UP000194318"/>
    </source>
</evidence>
<keyword evidence="9" id="KW-1185">Reference proteome</keyword>
<dbReference type="EC" id="3.4.24.-" evidence="7"/>
<dbReference type="SUPFAM" id="SSF52540">
    <property type="entry name" value="P-loop containing nucleoside triphosphate hydrolases"/>
    <property type="match status" value="1"/>
</dbReference>
<dbReference type="EMBL" id="ASYR01000061">
    <property type="protein sequence ID" value="KAF0646204.1"/>
    <property type="molecule type" value="Genomic_DNA"/>
</dbReference>
<feature type="compositionally biased region" description="Low complexity" evidence="4">
    <location>
        <begin position="76"/>
        <end position="86"/>
    </location>
</feature>
<dbReference type="PANTHER" id="PTHR23073">
    <property type="entry name" value="26S PROTEASOME REGULATORY SUBUNIT"/>
    <property type="match status" value="1"/>
</dbReference>